<keyword evidence="2" id="KW-1185">Reference proteome</keyword>
<accession>A0A318PM42</accession>
<dbReference type="AlphaFoldDB" id="A0A318PM42"/>
<evidence type="ECO:0000313" key="2">
    <source>
        <dbReference type="Proteomes" id="UP000248257"/>
    </source>
</evidence>
<gene>
    <name evidence="1" type="ORF">CFR75_10060</name>
</gene>
<evidence type="ECO:0000313" key="1">
    <source>
        <dbReference type="EMBL" id="PYD56642.1"/>
    </source>
</evidence>
<dbReference type="Proteomes" id="UP000248257">
    <property type="component" value="Unassembled WGS sequence"/>
</dbReference>
<proteinExistence type="predicted"/>
<dbReference type="EMBL" id="NKUC01000019">
    <property type="protein sequence ID" value="PYD56642.1"/>
    <property type="molecule type" value="Genomic_DNA"/>
</dbReference>
<sequence length="60" mass="7088">MVALLWLYRRGLLAAGAMTCRLAWQWPLRHDLHHRAVPFQKTEVFGCRLFFNKAVFPEAF</sequence>
<name>A0A318PM42_KOMXY</name>
<reference evidence="1 2" key="1">
    <citation type="submission" date="2017-07" db="EMBL/GenBank/DDBJ databases">
        <title>A draft genome sequence of Komagataeibacter xylinus LMG 1515.</title>
        <authorList>
            <person name="Skraban J."/>
            <person name="Cleenwerck I."/>
            <person name="Vandamme P."/>
            <person name="Trcek J."/>
        </authorList>
    </citation>
    <scope>NUCLEOTIDE SEQUENCE [LARGE SCALE GENOMIC DNA]</scope>
    <source>
        <strain evidence="1 2">LMG 1515</strain>
    </source>
</reference>
<protein>
    <submittedName>
        <fullName evidence="1">Uncharacterized protein</fullName>
    </submittedName>
</protein>
<organism evidence="1 2">
    <name type="scientific">Komagataeibacter xylinus</name>
    <name type="common">Gluconacetobacter xylinus</name>
    <dbReference type="NCBI Taxonomy" id="28448"/>
    <lineage>
        <taxon>Bacteria</taxon>
        <taxon>Pseudomonadati</taxon>
        <taxon>Pseudomonadota</taxon>
        <taxon>Alphaproteobacteria</taxon>
        <taxon>Acetobacterales</taxon>
        <taxon>Acetobacteraceae</taxon>
        <taxon>Komagataeibacter</taxon>
    </lineage>
</organism>
<comment type="caution">
    <text evidence="1">The sequence shown here is derived from an EMBL/GenBank/DDBJ whole genome shotgun (WGS) entry which is preliminary data.</text>
</comment>